<evidence type="ECO:0000259" key="1">
    <source>
        <dbReference type="PROSITE" id="PS50801"/>
    </source>
</evidence>
<accession>A0A2S2BVM3</accession>
<dbReference type="OrthoDB" id="3393696at2"/>
<proteinExistence type="predicted"/>
<organism evidence="2 3">
    <name type="scientific">Rhodococcus oxybenzonivorans</name>
    <dbReference type="NCBI Taxonomy" id="1990687"/>
    <lineage>
        <taxon>Bacteria</taxon>
        <taxon>Bacillati</taxon>
        <taxon>Actinomycetota</taxon>
        <taxon>Actinomycetes</taxon>
        <taxon>Mycobacteriales</taxon>
        <taxon>Nocardiaceae</taxon>
        <taxon>Rhodococcus</taxon>
    </lineage>
</organism>
<dbReference type="AlphaFoldDB" id="A0A2S2BVM3"/>
<dbReference type="CDD" id="cd07043">
    <property type="entry name" value="STAS_anti-anti-sigma_factors"/>
    <property type="match status" value="1"/>
</dbReference>
<feature type="domain" description="STAS" evidence="1">
    <location>
        <begin position="29"/>
        <end position="136"/>
    </location>
</feature>
<dbReference type="RefSeq" id="WP_109329873.1">
    <property type="nucleotide sequence ID" value="NZ_CP021354.1"/>
</dbReference>
<evidence type="ECO:0000313" key="3">
    <source>
        <dbReference type="Proteomes" id="UP000245711"/>
    </source>
</evidence>
<dbReference type="KEGG" id="roz:CBI38_14605"/>
<dbReference type="Pfam" id="PF01740">
    <property type="entry name" value="STAS"/>
    <property type="match status" value="1"/>
</dbReference>
<dbReference type="InterPro" id="IPR002645">
    <property type="entry name" value="STAS_dom"/>
</dbReference>
<dbReference type="EMBL" id="CP021354">
    <property type="protein sequence ID" value="AWK72614.1"/>
    <property type="molecule type" value="Genomic_DNA"/>
</dbReference>
<sequence>MKSSRSVSAVAAPHCDRGSRLAHDHEIGVAVEAAATGGVTIGRISGDIDVLAAPSFALALADLAQDDAALVIDMTGVDFVGTSALSVLSTFAESARQRHMTWALAGNRAVLRPIQATGLDTKIPACDSVRKALDWIDARGHA</sequence>
<dbReference type="PROSITE" id="PS50801">
    <property type="entry name" value="STAS"/>
    <property type="match status" value="1"/>
</dbReference>
<keyword evidence="3" id="KW-1185">Reference proteome</keyword>
<dbReference type="Proteomes" id="UP000245711">
    <property type="component" value="Chromosome"/>
</dbReference>
<evidence type="ECO:0000313" key="2">
    <source>
        <dbReference type="EMBL" id="AWK72614.1"/>
    </source>
</evidence>
<gene>
    <name evidence="2" type="ORF">CBI38_14605</name>
</gene>
<dbReference type="SUPFAM" id="SSF52091">
    <property type="entry name" value="SpoIIaa-like"/>
    <property type="match status" value="1"/>
</dbReference>
<dbReference type="Gene3D" id="3.30.750.24">
    <property type="entry name" value="STAS domain"/>
    <property type="match status" value="1"/>
</dbReference>
<protein>
    <recommendedName>
        <fullName evidence="1">STAS domain-containing protein</fullName>
    </recommendedName>
</protein>
<dbReference type="InterPro" id="IPR036513">
    <property type="entry name" value="STAS_dom_sf"/>
</dbReference>
<reference evidence="2 3" key="1">
    <citation type="submission" date="2017-05" db="EMBL/GenBank/DDBJ databases">
        <title>Isolation of Rhodococcus sp. S2-17 biodegrading of BP-3.</title>
        <authorList>
            <person name="Lee Y."/>
            <person name="Kim K.H."/>
            <person name="Chun B.H."/>
            <person name="Jung H.S."/>
            <person name="Jeon C.O."/>
        </authorList>
    </citation>
    <scope>NUCLEOTIDE SEQUENCE [LARGE SCALE GENOMIC DNA]</scope>
    <source>
        <strain evidence="2 3">S2-17</strain>
    </source>
</reference>
<name>A0A2S2BVM3_9NOCA</name>